<evidence type="ECO:0000313" key="2">
    <source>
        <dbReference type="EMBL" id="GGL20562.1"/>
    </source>
</evidence>
<accession>A0A917VUM1</accession>
<evidence type="ECO:0000256" key="1">
    <source>
        <dbReference type="SAM" id="MobiDB-lite"/>
    </source>
</evidence>
<keyword evidence="3" id="KW-1185">Reference proteome</keyword>
<feature type="region of interest" description="Disordered" evidence="1">
    <location>
        <begin position="28"/>
        <end position="47"/>
    </location>
</feature>
<dbReference type="AlphaFoldDB" id="A0A917VUM1"/>
<organism evidence="2 3">
    <name type="scientific">Nocardia jinanensis</name>
    <dbReference type="NCBI Taxonomy" id="382504"/>
    <lineage>
        <taxon>Bacteria</taxon>
        <taxon>Bacillati</taxon>
        <taxon>Actinomycetota</taxon>
        <taxon>Actinomycetes</taxon>
        <taxon>Mycobacteriales</taxon>
        <taxon>Nocardiaceae</taxon>
        <taxon>Nocardia</taxon>
    </lineage>
</organism>
<sequence length="211" mass="23323">MGAHDEFFAQVVRERRKQLGNLTMSEVHDRGGPAIPAQGRAERGELSARVRPSTFQKFDTGLGWAPGSARAAYYQRRPPVPADTKPQTLEPGAPSVDLSLEQLLPLLDAQRSLHTAPISELPNAIGQLDEAISAIIGPFVTSILEANRGSAVHPLIEIAFGEILAAPVSPDDPDATEKLYRRWLIDRAENLDEAIQHTFEQRYRARNHEKH</sequence>
<protein>
    <submittedName>
        <fullName evidence="2">Uncharacterized protein</fullName>
    </submittedName>
</protein>
<dbReference type="RefSeq" id="WP_058853727.1">
    <property type="nucleotide sequence ID" value="NZ_BMMH01000007.1"/>
</dbReference>
<gene>
    <name evidence="2" type="ORF">GCM10011588_39210</name>
</gene>
<comment type="caution">
    <text evidence="2">The sequence shown here is derived from an EMBL/GenBank/DDBJ whole genome shotgun (WGS) entry which is preliminary data.</text>
</comment>
<evidence type="ECO:0000313" key="3">
    <source>
        <dbReference type="Proteomes" id="UP000638263"/>
    </source>
</evidence>
<proteinExistence type="predicted"/>
<dbReference type="Proteomes" id="UP000638263">
    <property type="component" value="Unassembled WGS sequence"/>
</dbReference>
<dbReference type="EMBL" id="BMMH01000007">
    <property type="protein sequence ID" value="GGL20562.1"/>
    <property type="molecule type" value="Genomic_DNA"/>
</dbReference>
<reference evidence="2" key="1">
    <citation type="journal article" date="2014" name="Int. J. Syst. Evol. Microbiol.">
        <title>Complete genome sequence of Corynebacterium casei LMG S-19264T (=DSM 44701T), isolated from a smear-ripened cheese.</title>
        <authorList>
            <consortium name="US DOE Joint Genome Institute (JGI-PGF)"/>
            <person name="Walter F."/>
            <person name="Albersmeier A."/>
            <person name="Kalinowski J."/>
            <person name="Ruckert C."/>
        </authorList>
    </citation>
    <scope>NUCLEOTIDE SEQUENCE</scope>
    <source>
        <strain evidence="2">CGMCC 4.3508</strain>
    </source>
</reference>
<name>A0A917VUM1_9NOCA</name>
<reference evidence="2" key="2">
    <citation type="submission" date="2020-09" db="EMBL/GenBank/DDBJ databases">
        <authorList>
            <person name="Sun Q."/>
            <person name="Zhou Y."/>
        </authorList>
    </citation>
    <scope>NUCLEOTIDE SEQUENCE</scope>
    <source>
        <strain evidence="2">CGMCC 4.3508</strain>
    </source>
</reference>